<dbReference type="EMBL" id="JAAMOB010000003">
    <property type="protein sequence ID" value="KAF4115806.1"/>
    <property type="molecule type" value="Genomic_DNA"/>
</dbReference>
<evidence type="ECO:0000256" key="10">
    <source>
        <dbReference type="SAM" id="SignalP"/>
    </source>
</evidence>
<evidence type="ECO:0000256" key="3">
    <source>
        <dbReference type="ARBA" id="ARBA00022729"/>
    </source>
</evidence>
<proteinExistence type="predicted"/>
<dbReference type="InterPro" id="IPR011992">
    <property type="entry name" value="EF-hand-dom_pair"/>
</dbReference>
<feature type="domain" description="EF-hand" evidence="11">
    <location>
        <begin position="272"/>
        <end position="307"/>
    </location>
</feature>
<dbReference type="InterPro" id="IPR039794">
    <property type="entry name" value="Gtb1-like"/>
</dbReference>
<dbReference type="PANTHER" id="PTHR12630:SF20">
    <property type="entry name" value="GLUCOSIDASE 2 SUBUNIT BETA"/>
    <property type="match status" value="1"/>
</dbReference>
<dbReference type="GO" id="GO:0006491">
    <property type="term" value="P:N-glycan processing"/>
    <property type="evidence" value="ECO:0007669"/>
    <property type="project" value="TreeGrafter"/>
</dbReference>
<keyword evidence="7" id="KW-0175">Coiled coil</keyword>
<sequence>MCNKMCTLVSGALHLLRLLIDASNTAHLGDVTNGARTLFGSHAPLVGVCVCPCFSGGIMTCLHLLLTLVFAVSLGTPVEIQRPRGVPLTKKQFYEENKPFTCLDGSRTIPFDRVNDDYCDCKDGSDEPGTAACPNGSFHCTNAGYRPTFIPSSRINDGICDCCDTTDEYNSGARCENTCKDLGRKEREVLQKMAEVTKEGFLLKQQLIEEAKKGRQEKQGKVTDMQENKKQLEDKVEALRTVKETAEQPEKEAKERHLKAWEEQKAAIRLEKDKAKMAEAFLELDDNADGFVSVSELQSHAELDPDADGTLTETEVQGLMGGAEQVDTSTFESVWTNIKDKYHSESQPEEPTPVETPPDEVKEPVVDNESEPYPEDDVSEEEDDDDDDEDDYHEDDDKAPPTVKTPEKSHEDEEAMPPYDPDTQALIDAAQKARDDFEEVEKSFREMDDQIRNIEKELSFDFGPDAEFTYLYSQCYELSTSEYIYRLCPFNRVSQKPKYGGSETNLGTWGSWSGPENNKYLVMKYEHGTGCWQGPNRSTTVKLTCGKETVVTSTSEPSRCEYLMEFTTPAVCQETGNIDLSPHNHEEL</sequence>
<keyword evidence="4" id="KW-0256">Endoplasmic reticulum</keyword>
<dbReference type="PROSITE" id="PS51914">
    <property type="entry name" value="MRH"/>
    <property type="match status" value="1"/>
</dbReference>
<evidence type="ECO:0000256" key="1">
    <source>
        <dbReference type="ARBA" id="ARBA00022387"/>
    </source>
</evidence>
<keyword evidence="9" id="KW-0472">Membrane</keyword>
<keyword evidence="14" id="KW-1185">Reference proteome</keyword>
<dbReference type="Proteomes" id="UP000579812">
    <property type="component" value="Unassembled WGS sequence"/>
</dbReference>
<feature type="transmembrane region" description="Helical" evidence="9">
    <location>
        <begin position="44"/>
        <end position="74"/>
    </location>
</feature>
<feature type="domain" description="MRH" evidence="12">
    <location>
        <begin position="473"/>
        <end position="574"/>
    </location>
</feature>
<dbReference type="PANTHER" id="PTHR12630">
    <property type="entry name" value="N-LINKED OLIGOSACCHARIDE PROCESSING"/>
    <property type="match status" value="1"/>
</dbReference>
<dbReference type="GO" id="GO:0001889">
    <property type="term" value="P:liver development"/>
    <property type="evidence" value="ECO:0007669"/>
    <property type="project" value="TreeGrafter"/>
</dbReference>
<dbReference type="InterPro" id="IPR002048">
    <property type="entry name" value="EF_hand_dom"/>
</dbReference>
<dbReference type="Pfam" id="PF12999">
    <property type="entry name" value="PRKCSH-like"/>
    <property type="match status" value="1"/>
</dbReference>
<dbReference type="InterPro" id="IPR036607">
    <property type="entry name" value="PRKCSH"/>
</dbReference>
<dbReference type="SUPFAM" id="SSF47473">
    <property type="entry name" value="EF-hand"/>
    <property type="match status" value="1"/>
</dbReference>
<evidence type="ECO:0000259" key="12">
    <source>
        <dbReference type="PROSITE" id="PS51914"/>
    </source>
</evidence>
<dbReference type="InterPro" id="IPR009011">
    <property type="entry name" value="Man6P_isomerase_rcpt-bd_dom_sf"/>
</dbReference>
<evidence type="ECO:0000256" key="5">
    <source>
        <dbReference type="ARBA" id="ARBA00022837"/>
    </source>
</evidence>
<dbReference type="GO" id="GO:0017177">
    <property type="term" value="C:glucosidase II complex"/>
    <property type="evidence" value="ECO:0007669"/>
    <property type="project" value="TreeGrafter"/>
</dbReference>
<evidence type="ECO:0000256" key="2">
    <source>
        <dbReference type="ARBA" id="ARBA00022723"/>
    </source>
</evidence>
<keyword evidence="9" id="KW-1133">Transmembrane helix</keyword>
<keyword evidence="6" id="KW-1015">Disulfide bond</keyword>
<name>A0A7J6D930_9TELE</name>
<protein>
    <recommendedName>
        <fullName evidence="1">Glucosidase 2 subunit beta</fullName>
    </recommendedName>
</protein>
<feature type="signal peptide" evidence="10">
    <location>
        <begin position="1"/>
        <end position="22"/>
    </location>
</feature>
<dbReference type="SUPFAM" id="SSF50911">
    <property type="entry name" value="Mannose 6-phosphate receptor domain"/>
    <property type="match status" value="1"/>
</dbReference>
<accession>A0A7J6D930</accession>
<keyword evidence="5" id="KW-0106">Calcium</keyword>
<dbReference type="InterPro" id="IPR044865">
    <property type="entry name" value="MRH_dom"/>
</dbReference>
<feature type="region of interest" description="Disordered" evidence="8">
    <location>
        <begin position="342"/>
        <end position="422"/>
    </location>
</feature>
<evidence type="ECO:0000256" key="6">
    <source>
        <dbReference type="ARBA" id="ARBA00023157"/>
    </source>
</evidence>
<feature type="chain" id="PRO_5029561066" description="Glucosidase 2 subunit beta" evidence="10">
    <location>
        <begin position="23"/>
        <end position="588"/>
    </location>
</feature>
<dbReference type="InterPro" id="IPR028146">
    <property type="entry name" value="PRKCSH_N"/>
</dbReference>
<dbReference type="FunFam" id="2.70.130.10:FF:000014">
    <property type="entry name" value="glucosidase 2 subunit beta isoform X1"/>
    <property type="match status" value="1"/>
</dbReference>
<reference evidence="13 14" key="1">
    <citation type="submission" date="2020-04" db="EMBL/GenBank/DDBJ databases">
        <title>Chromosome-level genome assembly of a cyprinid fish Onychostoma macrolepis by integration of Nanopore Sequencing, Bionano and Hi-C technology.</title>
        <authorList>
            <person name="Wang D."/>
        </authorList>
    </citation>
    <scope>NUCLEOTIDE SEQUENCE [LARGE SCALE GENOMIC DNA]</scope>
    <source>
        <strain evidence="13">SWU-2019</strain>
        <tissue evidence="13">Muscle</tissue>
    </source>
</reference>
<feature type="compositionally biased region" description="Basic and acidic residues" evidence="8">
    <location>
        <begin position="395"/>
        <end position="411"/>
    </location>
</feature>
<dbReference type="Gene3D" id="2.70.130.10">
    <property type="entry name" value="Mannose-6-phosphate receptor binding domain"/>
    <property type="match status" value="1"/>
</dbReference>
<keyword evidence="3 10" id="KW-0732">Signal</keyword>
<keyword evidence="2" id="KW-0479">Metal-binding</keyword>
<feature type="coiled-coil region" evidence="7">
    <location>
        <begin position="430"/>
        <end position="457"/>
    </location>
</feature>
<feature type="coiled-coil region" evidence="7">
    <location>
        <begin position="208"/>
        <end position="278"/>
    </location>
</feature>
<evidence type="ECO:0000313" key="14">
    <source>
        <dbReference type="Proteomes" id="UP000579812"/>
    </source>
</evidence>
<organism evidence="13 14">
    <name type="scientific">Onychostoma macrolepis</name>
    <dbReference type="NCBI Taxonomy" id="369639"/>
    <lineage>
        <taxon>Eukaryota</taxon>
        <taxon>Metazoa</taxon>
        <taxon>Chordata</taxon>
        <taxon>Craniata</taxon>
        <taxon>Vertebrata</taxon>
        <taxon>Euteleostomi</taxon>
        <taxon>Actinopterygii</taxon>
        <taxon>Neopterygii</taxon>
        <taxon>Teleostei</taxon>
        <taxon>Ostariophysi</taxon>
        <taxon>Cypriniformes</taxon>
        <taxon>Cyprinidae</taxon>
        <taxon>Acrossocheilinae</taxon>
        <taxon>Onychostoma</taxon>
    </lineage>
</organism>
<dbReference type="AlphaFoldDB" id="A0A7J6D930"/>
<evidence type="ECO:0000256" key="7">
    <source>
        <dbReference type="SAM" id="Coils"/>
    </source>
</evidence>
<evidence type="ECO:0000256" key="9">
    <source>
        <dbReference type="SAM" id="Phobius"/>
    </source>
</evidence>
<feature type="compositionally biased region" description="Acidic residues" evidence="8">
    <location>
        <begin position="366"/>
        <end position="394"/>
    </location>
</feature>
<keyword evidence="9" id="KW-0812">Transmembrane</keyword>
<dbReference type="PROSITE" id="PS00018">
    <property type="entry name" value="EF_HAND_1"/>
    <property type="match status" value="1"/>
</dbReference>
<dbReference type="PROSITE" id="PS50222">
    <property type="entry name" value="EF_HAND_2"/>
    <property type="match status" value="1"/>
</dbReference>
<evidence type="ECO:0000313" key="13">
    <source>
        <dbReference type="EMBL" id="KAF4115806.1"/>
    </source>
</evidence>
<evidence type="ECO:0000256" key="8">
    <source>
        <dbReference type="SAM" id="MobiDB-lite"/>
    </source>
</evidence>
<dbReference type="Pfam" id="PF13015">
    <property type="entry name" value="PRKCSH_1"/>
    <property type="match status" value="1"/>
</dbReference>
<gene>
    <name evidence="13" type="ORF">G5714_003295</name>
</gene>
<comment type="caution">
    <text evidence="13">The sequence shown here is derived from an EMBL/GenBank/DDBJ whole genome shotgun (WGS) entry which is preliminary data.</text>
</comment>
<evidence type="ECO:0000256" key="4">
    <source>
        <dbReference type="ARBA" id="ARBA00022824"/>
    </source>
</evidence>
<dbReference type="GO" id="GO:0005509">
    <property type="term" value="F:calcium ion binding"/>
    <property type="evidence" value="ECO:0007669"/>
    <property type="project" value="InterPro"/>
</dbReference>
<evidence type="ECO:0000259" key="11">
    <source>
        <dbReference type="PROSITE" id="PS50222"/>
    </source>
</evidence>
<dbReference type="InterPro" id="IPR018247">
    <property type="entry name" value="EF_Hand_1_Ca_BS"/>
</dbReference>